<dbReference type="AlphaFoldDB" id="A0A948WCC1"/>
<dbReference type="PANTHER" id="PTHR43464">
    <property type="entry name" value="METHYLTRANSFERASE"/>
    <property type="match status" value="1"/>
</dbReference>
<protein>
    <submittedName>
        <fullName evidence="2">Class I SAM-dependent methyltransferase</fullName>
    </submittedName>
</protein>
<keyword evidence="2" id="KW-0489">Methyltransferase</keyword>
<dbReference type="Pfam" id="PF08241">
    <property type="entry name" value="Methyltransf_11"/>
    <property type="match status" value="1"/>
</dbReference>
<dbReference type="InterPro" id="IPR013216">
    <property type="entry name" value="Methyltransf_11"/>
</dbReference>
<reference evidence="2" key="1">
    <citation type="submission" date="2021-05" db="EMBL/GenBank/DDBJ databases">
        <title>Energy efficiency and biological interactions define the core microbiome of deep oligotrophic groundwater.</title>
        <authorList>
            <person name="Mehrshad M."/>
            <person name="Lopez-Fernandez M."/>
            <person name="Bell E."/>
            <person name="Bernier-Latmani R."/>
            <person name="Bertilsson S."/>
            <person name="Dopson M."/>
        </authorList>
    </citation>
    <scope>NUCLEOTIDE SEQUENCE</scope>
    <source>
        <strain evidence="2">Modern_marine.mb.64</strain>
    </source>
</reference>
<evidence type="ECO:0000313" key="2">
    <source>
        <dbReference type="EMBL" id="MBU2690788.1"/>
    </source>
</evidence>
<gene>
    <name evidence="2" type="ORF">KJ970_07645</name>
</gene>
<dbReference type="InterPro" id="IPR029063">
    <property type="entry name" value="SAM-dependent_MTases_sf"/>
</dbReference>
<dbReference type="Gene3D" id="3.40.50.150">
    <property type="entry name" value="Vaccinia Virus protein VP39"/>
    <property type="match status" value="1"/>
</dbReference>
<dbReference type="EMBL" id="JAHJDP010000037">
    <property type="protein sequence ID" value="MBU2690788.1"/>
    <property type="molecule type" value="Genomic_DNA"/>
</dbReference>
<dbReference type="GO" id="GO:0032259">
    <property type="term" value="P:methylation"/>
    <property type="evidence" value="ECO:0007669"/>
    <property type="project" value="UniProtKB-KW"/>
</dbReference>
<accession>A0A948WCC1</accession>
<dbReference type="CDD" id="cd02440">
    <property type="entry name" value="AdoMet_MTases"/>
    <property type="match status" value="1"/>
</dbReference>
<dbReference type="GO" id="GO:0008757">
    <property type="term" value="F:S-adenosylmethionine-dependent methyltransferase activity"/>
    <property type="evidence" value="ECO:0007669"/>
    <property type="project" value="InterPro"/>
</dbReference>
<name>A0A948WCC1_UNCEI</name>
<dbReference type="SUPFAM" id="SSF53335">
    <property type="entry name" value="S-adenosyl-L-methionine-dependent methyltransferases"/>
    <property type="match status" value="1"/>
</dbReference>
<comment type="caution">
    <text evidence="2">The sequence shown here is derived from an EMBL/GenBank/DDBJ whole genome shotgun (WGS) entry which is preliminary data.</text>
</comment>
<keyword evidence="2" id="KW-0808">Transferase</keyword>
<sequence>MASIEIQDVGSRRKVRLMDPVFYNGSWHPEGISFDSSYRRETLEALYAAKIDFLYDEILRVDDDGYLRDQFISFVRRQTSLKNKKILDFGCGCGSSSILLSREGAIVTGVDPHEGNRRAARLRIEDEGLGGLVDIPDVSVMDDLPFEEASFDLITLSAVLEHIHPQERHSILNHLWDRLQPGGMLIITETPNRIWPFDGHTTRLPFVHWLPLSMACSSARLIRPVEFRNKSTERLIADGIVGSTWRGVVRSLPNEARPAPTDSVQEHHAYFERIRGRKKGVTRAIVEALSLLFLPCAYLMDRGAGNRPPITAILPYLNIAFKKPMG</sequence>
<proteinExistence type="predicted"/>
<evidence type="ECO:0000259" key="1">
    <source>
        <dbReference type="Pfam" id="PF08241"/>
    </source>
</evidence>
<dbReference type="Proteomes" id="UP000777784">
    <property type="component" value="Unassembled WGS sequence"/>
</dbReference>
<organism evidence="2 3">
    <name type="scientific">Eiseniibacteriota bacterium</name>
    <dbReference type="NCBI Taxonomy" id="2212470"/>
    <lineage>
        <taxon>Bacteria</taxon>
        <taxon>Candidatus Eiseniibacteriota</taxon>
    </lineage>
</organism>
<feature type="domain" description="Methyltransferase type 11" evidence="1">
    <location>
        <begin position="87"/>
        <end position="187"/>
    </location>
</feature>
<evidence type="ECO:0000313" key="3">
    <source>
        <dbReference type="Proteomes" id="UP000777784"/>
    </source>
</evidence>